<dbReference type="EMBL" id="KE504360">
    <property type="protein sequence ID" value="EPS92757.1"/>
    <property type="molecule type" value="Genomic_DNA"/>
</dbReference>
<dbReference type="HOGENOM" id="CLU_114371_0_0_1"/>
<evidence type="ECO:0000313" key="3">
    <source>
        <dbReference type="EMBL" id="EPS92757.1"/>
    </source>
</evidence>
<name>S8DIU7_FOMSC</name>
<protein>
    <recommendedName>
        <fullName evidence="2">DUF3295 domain-containing protein</fullName>
    </recommendedName>
</protein>
<dbReference type="Proteomes" id="UP000015241">
    <property type="component" value="Unassembled WGS sequence"/>
</dbReference>
<organism evidence="3 4">
    <name type="scientific">Fomitopsis schrenkii</name>
    <name type="common">Brown rot fungus</name>
    <dbReference type="NCBI Taxonomy" id="2126942"/>
    <lineage>
        <taxon>Eukaryota</taxon>
        <taxon>Fungi</taxon>
        <taxon>Dikarya</taxon>
        <taxon>Basidiomycota</taxon>
        <taxon>Agaricomycotina</taxon>
        <taxon>Agaricomycetes</taxon>
        <taxon>Polyporales</taxon>
        <taxon>Fomitopsis</taxon>
    </lineage>
</organism>
<dbReference type="PANTHER" id="PTHR28014">
    <property type="entry name" value="NEGATIVE REGULATOR OF RAS-CAMP PATHWAY"/>
    <property type="match status" value="1"/>
</dbReference>
<dbReference type="eggNOG" id="ENOG502SAS5">
    <property type="taxonomic scope" value="Eukaryota"/>
</dbReference>
<proteinExistence type="predicted"/>
<dbReference type="PANTHER" id="PTHR28014:SF1">
    <property type="entry name" value="NEGATIVE REGULATOR OF RAS-CAMP PATHWAY"/>
    <property type="match status" value="1"/>
</dbReference>
<dbReference type="InterPro" id="IPR021711">
    <property type="entry name" value="DUF3295"/>
</dbReference>
<dbReference type="GO" id="GO:0006808">
    <property type="term" value="P:regulation of nitrogen utilization"/>
    <property type="evidence" value="ECO:0007669"/>
    <property type="project" value="TreeGrafter"/>
</dbReference>
<dbReference type="InterPro" id="IPR053043">
    <property type="entry name" value="Ras-cAMP_regulatory"/>
</dbReference>
<feature type="region of interest" description="Disordered" evidence="1">
    <location>
        <begin position="1"/>
        <end position="70"/>
    </location>
</feature>
<accession>S8DIU7</accession>
<feature type="region of interest" description="Disordered" evidence="1">
    <location>
        <begin position="136"/>
        <end position="183"/>
    </location>
</feature>
<dbReference type="GO" id="GO:0000122">
    <property type="term" value="P:negative regulation of transcription by RNA polymerase II"/>
    <property type="evidence" value="ECO:0007669"/>
    <property type="project" value="TreeGrafter"/>
</dbReference>
<dbReference type="STRING" id="743788.S8DIU7"/>
<feature type="domain" description="DUF3295" evidence="2">
    <location>
        <begin position="90"/>
        <end position="183"/>
    </location>
</feature>
<evidence type="ECO:0000313" key="4">
    <source>
        <dbReference type="Proteomes" id="UP000015241"/>
    </source>
</evidence>
<sequence length="183" mass="20338">MNAKVPAHAKKGCPQSTELEEDLDSEGSDMDNRIQVSRSLAQQKLAALAGSDRRRRPGRGPAPHEPPVIPSVASVPIPLGHPYNLPVPAPPMTPRTTRRQMLSTELSESLRRNLLWERQVSRNTMMRRRRNGLIGNGLRPLSAVHDQASVPGGSGSESEDGDERKQHDARNRGWEDDYHYAGW</sequence>
<evidence type="ECO:0000256" key="1">
    <source>
        <dbReference type="SAM" id="MobiDB-lite"/>
    </source>
</evidence>
<evidence type="ECO:0000259" key="2">
    <source>
        <dbReference type="Pfam" id="PF11702"/>
    </source>
</evidence>
<gene>
    <name evidence="3" type="ORF">FOMPIDRAFT_130365</name>
</gene>
<reference evidence="3 4" key="1">
    <citation type="journal article" date="2012" name="Science">
        <title>The Paleozoic origin of enzymatic lignin decomposition reconstructed from 31 fungal genomes.</title>
        <authorList>
            <person name="Floudas D."/>
            <person name="Binder M."/>
            <person name="Riley R."/>
            <person name="Barry K."/>
            <person name="Blanchette R.A."/>
            <person name="Henrissat B."/>
            <person name="Martinez A.T."/>
            <person name="Otillar R."/>
            <person name="Spatafora J.W."/>
            <person name="Yadav J.S."/>
            <person name="Aerts A."/>
            <person name="Benoit I."/>
            <person name="Boyd A."/>
            <person name="Carlson A."/>
            <person name="Copeland A."/>
            <person name="Coutinho P.M."/>
            <person name="de Vries R.P."/>
            <person name="Ferreira P."/>
            <person name="Findley K."/>
            <person name="Foster B."/>
            <person name="Gaskell J."/>
            <person name="Glotzer D."/>
            <person name="Gorecki P."/>
            <person name="Heitman J."/>
            <person name="Hesse C."/>
            <person name="Hori C."/>
            <person name="Igarashi K."/>
            <person name="Jurgens J.A."/>
            <person name="Kallen N."/>
            <person name="Kersten P."/>
            <person name="Kohler A."/>
            <person name="Kuees U."/>
            <person name="Kumar T.K.A."/>
            <person name="Kuo A."/>
            <person name="LaButti K."/>
            <person name="Larrondo L.F."/>
            <person name="Lindquist E."/>
            <person name="Ling A."/>
            <person name="Lombard V."/>
            <person name="Lucas S."/>
            <person name="Lundell T."/>
            <person name="Martin R."/>
            <person name="McLaughlin D.J."/>
            <person name="Morgenstern I."/>
            <person name="Morin E."/>
            <person name="Murat C."/>
            <person name="Nagy L.G."/>
            <person name="Nolan M."/>
            <person name="Ohm R.A."/>
            <person name="Patyshakuliyeva A."/>
            <person name="Rokas A."/>
            <person name="Ruiz-Duenas F.J."/>
            <person name="Sabat G."/>
            <person name="Salamov A."/>
            <person name="Samejima M."/>
            <person name="Schmutz J."/>
            <person name="Slot J.C."/>
            <person name="St John F."/>
            <person name="Stenlid J."/>
            <person name="Sun H."/>
            <person name="Sun S."/>
            <person name="Syed K."/>
            <person name="Tsang A."/>
            <person name="Wiebenga A."/>
            <person name="Young D."/>
            <person name="Pisabarro A."/>
            <person name="Eastwood D.C."/>
            <person name="Martin F."/>
            <person name="Cullen D."/>
            <person name="Grigoriev I.V."/>
            <person name="Hibbett D.S."/>
        </authorList>
    </citation>
    <scope>NUCLEOTIDE SEQUENCE</scope>
    <source>
        <strain evidence="4">FP-58527</strain>
    </source>
</reference>
<keyword evidence="4" id="KW-1185">Reference proteome</keyword>
<feature type="compositionally biased region" description="Acidic residues" evidence="1">
    <location>
        <begin position="18"/>
        <end position="29"/>
    </location>
</feature>
<feature type="compositionally biased region" description="Basic and acidic residues" evidence="1">
    <location>
        <begin position="162"/>
        <end position="183"/>
    </location>
</feature>
<dbReference type="Pfam" id="PF11702">
    <property type="entry name" value="DUF3295"/>
    <property type="match status" value="1"/>
</dbReference>
<dbReference type="GO" id="GO:0031930">
    <property type="term" value="P:mitochondria-nucleus signaling pathway"/>
    <property type="evidence" value="ECO:0007669"/>
    <property type="project" value="TreeGrafter"/>
</dbReference>
<dbReference type="GO" id="GO:0005737">
    <property type="term" value="C:cytoplasm"/>
    <property type="evidence" value="ECO:0007669"/>
    <property type="project" value="TreeGrafter"/>
</dbReference>
<dbReference type="InParanoid" id="S8DIU7"/>
<dbReference type="AlphaFoldDB" id="S8DIU7"/>